<keyword evidence="2" id="KW-0238">DNA-binding</keyword>
<dbReference type="InterPro" id="IPR037914">
    <property type="entry name" value="SpoVT-AbrB_sf"/>
</dbReference>
<dbReference type="RefSeq" id="WP_382402365.1">
    <property type="nucleotide sequence ID" value="NZ_JBHTNH010000029.1"/>
</dbReference>
<accession>A0ABW3ZXJ7</accession>
<evidence type="ECO:0000313" key="2">
    <source>
        <dbReference type="EMBL" id="MFD1363141.1"/>
    </source>
</evidence>
<dbReference type="Gene3D" id="2.10.260.10">
    <property type="match status" value="1"/>
</dbReference>
<name>A0ABW3ZXJ7_9BACI</name>
<reference evidence="3" key="1">
    <citation type="journal article" date="2019" name="Int. J. Syst. Evol. Microbiol.">
        <title>The Global Catalogue of Microorganisms (GCM) 10K type strain sequencing project: providing services to taxonomists for standard genome sequencing and annotation.</title>
        <authorList>
            <consortium name="The Broad Institute Genomics Platform"/>
            <consortium name="The Broad Institute Genome Sequencing Center for Infectious Disease"/>
            <person name="Wu L."/>
            <person name="Ma J."/>
        </authorList>
    </citation>
    <scope>NUCLEOTIDE SEQUENCE [LARGE SCALE GENOMIC DNA]</scope>
    <source>
        <strain evidence="3">CCUG 54822</strain>
    </source>
</reference>
<dbReference type="InterPro" id="IPR007159">
    <property type="entry name" value="SpoVT-AbrB_dom"/>
</dbReference>
<feature type="domain" description="SpoVT-AbrB" evidence="1">
    <location>
        <begin position="6"/>
        <end position="51"/>
    </location>
</feature>
<evidence type="ECO:0000259" key="1">
    <source>
        <dbReference type="SMART" id="SM00966"/>
    </source>
</evidence>
<organism evidence="2 3">
    <name type="scientific">Lentibacillus salinarum</name>
    <dbReference type="NCBI Taxonomy" id="446820"/>
    <lineage>
        <taxon>Bacteria</taxon>
        <taxon>Bacillati</taxon>
        <taxon>Bacillota</taxon>
        <taxon>Bacilli</taxon>
        <taxon>Bacillales</taxon>
        <taxon>Bacillaceae</taxon>
        <taxon>Lentibacillus</taxon>
    </lineage>
</organism>
<dbReference type="SUPFAM" id="SSF89447">
    <property type="entry name" value="AbrB/MazE/MraZ-like"/>
    <property type="match status" value="1"/>
</dbReference>
<protein>
    <submittedName>
        <fullName evidence="2">AbrB/MazE/SpoVT family DNA-binding domain-containing protein</fullName>
    </submittedName>
</protein>
<dbReference type="PANTHER" id="PTHR40516">
    <property type="entry name" value="ANTITOXIN CHPS-RELATED"/>
    <property type="match status" value="1"/>
</dbReference>
<dbReference type="Pfam" id="PF04014">
    <property type="entry name" value="MazE_antitoxin"/>
    <property type="match status" value="1"/>
</dbReference>
<evidence type="ECO:0000313" key="3">
    <source>
        <dbReference type="Proteomes" id="UP001597178"/>
    </source>
</evidence>
<dbReference type="EMBL" id="JBHTNH010000029">
    <property type="protein sequence ID" value="MFD1363141.1"/>
    <property type="molecule type" value="Genomic_DNA"/>
</dbReference>
<sequence>MTTKVQRWGNSLAVRIPKEIAEQYTLEQGSDIDIQRTDDGIKLIPKKRKPTLDDLLSQITPENQHEEIDFGKPQGDELI</sequence>
<comment type="caution">
    <text evidence="2">The sequence shown here is derived from an EMBL/GenBank/DDBJ whole genome shotgun (WGS) entry which is preliminary data.</text>
</comment>
<dbReference type="SMART" id="SM00966">
    <property type="entry name" value="SpoVT_AbrB"/>
    <property type="match status" value="1"/>
</dbReference>
<proteinExistence type="predicted"/>
<dbReference type="PANTHER" id="PTHR40516:SF1">
    <property type="entry name" value="ANTITOXIN CHPS-RELATED"/>
    <property type="match status" value="1"/>
</dbReference>
<keyword evidence="3" id="KW-1185">Reference proteome</keyword>
<dbReference type="InterPro" id="IPR039052">
    <property type="entry name" value="Antitox_PemI-like"/>
</dbReference>
<dbReference type="GO" id="GO:0003677">
    <property type="term" value="F:DNA binding"/>
    <property type="evidence" value="ECO:0007669"/>
    <property type="project" value="UniProtKB-KW"/>
</dbReference>
<dbReference type="Proteomes" id="UP001597178">
    <property type="component" value="Unassembled WGS sequence"/>
</dbReference>
<gene>
    <name evidence="2" type="ORF">ACFQ4A_15940</name>
</gene>